<evidence type="ECO:0000313" key="16">
    <source>
        <dbReference type="Proteomes" id="UP000662783"/>
    </source>
</evidence>
<proteinExistence type="inferred from homology"/>
<dbReference type="InterPro" id="IPR008969">
    <property type="entry name" value="CarboxyPept-like_regulatory"/>
</dbReference>
<dbReference type="SUPFAM" id="SSF49464">
    <property type="entry name" value="Carboxypeptidase regulatory domain-like"/>
    <property type="match status" value="1"/>
</dbReference>
<comment type="similarity">
    <text evidence="10 11">Belongs to the TonB-dependent receptor family.</text>
</comment>
<evidence type="ECO:0000256" key="9">
    <source>
        <dbReference type="ARBA" id="ARBA00023237"/>
    </source>
</evidence>
<dbReference type="PROSITE" id="PS52016">
    <property type="entry name" value="TONB_DEPENDENT_REC_3"/>
    <property type="match status" value="1"/>
</dbReference>
<dbReference type="RefSeq" id="WP_205720872.1">
    <property type="nucleotide sequence ID" value="NZ_CP070608.1"/>
</dbReference>
<keyword evidence="4 10" id="KW-0812">Transmembrane</keyword>
<dbReference type="InterPro" id="IPR039426">
    <property type="entry name" value="TonB-dep_rcpt-like"/>
</dbReference>
<evidence type="ECO:0000313" key="15">
    <source>
        <dbReference type="EMBL" id="QSE96356.1"/>
    </source>
</evidence>
<evidence type="ECO:0000256" key="2">
    <source>
        <dbReference type="ARBA" id="ARBA00022448"/>
    </source>
</evidence>
<dbReference type="GO" id="GO:0009279">
    <property type="term" value="C:cell outer membrane"/>
    <property type="evidence" value="ECO:0007669"/>
    <property type="project" value="UniProtKB-SubCell"/>
</dbReference>
<evidence type="ECO:0000256" key="11">
    <source>
        <dbReference type="RuleBase" id="RU003357"/>
    </source>
</evidence>
<protein>
    <submittedName>
        <fullName evidence="15">TonB-dependent receptor</fullName>
    </submittedName>
</protein>
<dbReference type="KEGG" id="fuv:JR347_12130"/>
<evidence type="ECO:0000256" key="3">
    <source>
        <dbReference type="ARBA" id="ARBA00022452"/>
    </source>
</evidence>
<dbReference type="Pfam" id="PF00593">
    <property type="entry name" value="TonB_dep_Rec_b-barrel"/>
    <property type="match status" value="1"/>
</dbReference>
<keyword evidence="9 10" id="KW-0998">Cell outer membrane</keyword>
<dbReference type="Gene3D" id="2.60.40.1120">
    <property type="entry name" value="Carboxypeptidase-like, regulatory domain"/>
    <property type="match status" value="1"/>
</dbReference>
<dbReference type="InterPro" id="IPR012910">
    <property type="entry name" value="Plug_dom"/>
</dbReference>
<evidence type="ECO:0000256" key="5">
    <source>
        <dbReference type="ARBA" id="ARBA00022729"/>
    </source>
</evidence>
<evidence type="ECO:0000259" key="13">
    <source>
        <dbReference type="Pfam" id="PF00593"/>
    </source>
</evidence>
<feature type="signal peptide" evidence="12">
    <location>
        <begin position="1"/>
        <end position="19"/>
    </location>
</feature>
<dbReference type="EMBL" id="CP070608">
    <property type="protein sequence ID" value="QSE96356.1"/>
    <property type="molecule type" value="Genomic_DNA"/>
</dbReference>
<dbReference type="Proteomes" id="UP000662783">
    <property type="component" value="Chromosome"/>
</dbReference>
<dbReference type="InterPro" id="IPR000531">
    <property type="entry name" value="Beta-barrel_TonB"/>
</dbReference>
<dbReference type="SUPFAM" id="SSF56935">
    <property type="entry name" value="Porins"/>
    <property type="match status" value="1"/>
</dbReference>
<evidence type="ECO:0000256" key="10">
    <source>
        <dbReference type="PROSITE-ProRule" id="PRU01360"/>
    </source>
</evidence>
<dbReference type="AlphaFoldDB" id="A0A975A021"/>
<keyword evidence="8 15" id="KW-0675">Receptor</keyword>
<name>A0A975A021_9BACT</name>
<evidence type="ECO:0000256" key="8">
    <source>
        <dbReference type="ARBA" id="ARBA00023170"/>
    </source>
</evidence>
<keyword evidence="5 12" id="KW-0732">Signal</keyword>
<dbReference type="Pfam" id="PF13715">
    <property type="entry name" value="CarbopepD_reg_2"/>
    <property type="match status" value="1"/>
</dbReference>
<keyword evidence="16" id="KW-1185">Reference proteome</keyword>
<feature type="domain" description="TonB-dependent receptor plug" evidence="14">
    <location>
        <begin position="120"/>
        <end position="228"/>
    </location>
</feature>
<accession>A0A975A021</accession>
<dbReference type="Gene3D" id="2.40.170.20">
    <property type="entry name" value="TonB-dependent receptor, beta-barrel domain"/>
    <property type="match status" value="1"/>
</dbReference>
<dbReference type="InterPro" id="IPR037066">
    <property type="entry name" value="Plug_dom_sf"/>
</dbReference>
<dbReference type="Gene3D" id="2.170.130.10">
    <property type="entry name" value="TonB-dependent receptor, plug domain"/>
    <property type="match status" value="1"/>
</dbReference>
<evidence type="ECO:0000256" key="1">
    <source>
        <dbReference type="ARBA" id="ARBA00004571"/>
    </source>
</evidence>
<sequence length="930" mass="103697">MLKRVLFLLFIGLSGISLAQTGNISGSVIDTDTNEPLIGATILIKGTNKGSISDLNGQYLVKAVPAGKQTVLITYIGYEEVEQEIEVLADQTTEVPQVSMTSTVVGLKEVEIFASVVEDRKTPVAVSAINALEIDERFVGTDVADIVQNTPGVYTIQGAGGYGDQEVYIRGFDQSNIAFLVNGIPVNDMENGRMFWSNFAGLSEVTRQLQVQRGLGASKLAISSIGGTVNMITKPAERSEGGRIEYQTGTGSWNQRLRFTYNTGLLDGGWAVSFQGSRTTTDGGLAGLSSQEQGSVIPGAFTDAWSYYLSVSKKINDQHSLMFWGFGAPVNRGTAWVVDEATREKFNIDEPNASNSIGIYQGELFNHRQNKIHKPLMALTHFWDKDRNTSLTTSFYASFADVYSTQPVDQQESLFLNDRTPGNPELTGVNLINWDYLAQQNRADDRFREIQFPNGDFNTPLLEGYESRYFIESRHNNHKWYGLISNFKKSLGNLNLLGGVDLRYYRGQHFGRANNLIGGDFVLNRSERFDDDYNKLITSTVINAPDNAENIYGAVVREGDKYRYDYEGVVTWGALFAQAEYTINKTTVFATISGTQTSYKRIGYMWNARPAFNDNSLGESSTKSFLTYTAKIGASYRPTNRHQFFANAGRFTRPPFFDNAFIDSRYSNNYNPALKLEDVNSVEGGYTYNTSKIRASVNYYLTYWNNRTTTSAFNSGDNDAGGNPIDLIPGDLTPTIFNGLISRHEGVELDFKYNVTSSLELNGFVSYGDWKWDNNTTTTTTFVTESGNEQTATSQINLKGLSVGASAQTAVGIGAHYKGIRDTYIGARWNYFDRISVRYSPEDAETNPNNDEIPFVTADQINDAFPAYSTLQIYAGRYFDVSDKIRGRLSASVQNVLNEKYVRWSSYFSQQYQNAYGYPRTYTISLSFDF</sequence>
<dbReference type="Pfam" id="PF07715">
    <property type="entry name" value="Plug"/>
    <property type="match status" value="1"/>
</dbReference>
<dbReference type="InterPro" id="IPR010917">
    <property type="entry name" value="TonB_rcpt_CS"/>
</dbReference>
<keyword evidence="3 10" id="KW-1134">Transmembrane beta strand</keyword>
<dbReference type="PANTHER" id="PTHR30069">
    <property type="entry name" value="TONB-DEPENDENT OUTER MEMBRANE RECEPTOR"/>
    <property type="match status" value="1"/>
</dbReference>
<feature type="chain" id="PRO_5036708723" evidence="12">
    <location>
        <begin position="20"/>
        <end position="930"/>
    </location>
</feature>
<dbReference type="PANTHER" id="PTHR30069:SF29">
    <property type="entry name" value="HEMOGLOBIN AND HEMOGLOBIN-HAPTOGLOBIN-BINDING PROTEIN 1-RELATED"/>
    <property type="match status" value="1"/>
</dbReference>
<reference evidence="15" key="1">
    <citation type="submission" date="2021-02" db="EMBL/GenBank/DDBJ databases">
        <title>Fulvivirga sp. S481 isolated from sea water.</title>
        <authorList>
            <person name="Bae S.S."/>
            <person name="Baek K."/>
        </authorList>
    </citation>
    <scope>NUCLEOTIDE SEQUENCE</scope>
    <source>
        <strain evidence="15">S481</strain>
    </source>
</reference>
<evidence type="ECO:0000259" key="14">
    <source>
        <dbReference type="Pfam" id="PF07715"/>
    </source>
</evidence>
<evidence type="ECO:0000256" key="7">
    <source>
        <dbReference type="ARBA" id="ARBA00023136"/>
    </source>
</evidence>
<dbReference type="InterPro" id="IPR036942">
    <property type="entry name" value="Beta-barrel_TonB_sf"/>
</dbReference>
<dbReference type="PROSITE" id="PS01156">
    <property type="entry name" value="TONB_DEPENDENT_REC_2"/>
    <property type="match status" value="1"/>
</dbReference>
<gene>
    <name evidence="15" type="ORF">JR347_12130</name>
</gene>
<keyword evidence="2 10" id="KW-0813">Transport</keyword>
<organism evidence="15 16">
    <name type="scientific">Fulvivirga lutea</name>
    <dbReference type="NCBI Taxonomy" id="2810512"/>
    <lineage>
        <taxon>Bacteria</taxon>
        <taxon>Pseudomonadati</taxon>
        <taxon>Bacteroidota</taxon>
        <taxon>Cytophagia</taxon>
        <taxon>Cytophagales</taxon>
        <taxon>Fulvivirgaceae</taxon>
        <taxon>Fulvivirga</taxon>
    </lineage>
</organism>
<evidence type="ECO:0000256" key="6">
    <source>
        <dbReference type="ARBA" id="ARBA00023077"/>
    </source>
</evidence>
<evidence type="ECO:0000256" key="4">
    <source>
        <dbReference type="ARBA" id="ARBA00022692"/>
    </source>
</evidence>
<dbReference type="GO" id="GO:0044718">
    <property type="term" value="P:siderophore transmembrane transport"/>
    <property type="evidence" value="ECO:0007669"/>
    <property type="project" value="TreeGrafter"/>
</dbReference>
<feature type="domain" description="TonB-dependent receptor-like beta-barrel" evidence="13">
    <location>
        <begin position="416"/>
        <end position="896"/>
    </location>
</feature>
<dbReference type="GO" id="GO:0015344">
    <property type="term" value="F:siderophore uptake transmembrane transporter activity"/>
    <property type="evidence" value="ECO:0007669"/>
    <property type="project" value="TreeGrafter"/>
</dbReference>
<comment type="subcellular location">
    <subcellularLocation>
        <location evidence="1 10">Cell outer membrane</location>
        <topology evidence="1 10">Multi-pass membrane protein</topology>
    </subcellularLocation>
</comment>
<keyword evidence="7 10" id="KW-0472">Membrane</keyword>
<evidence type="ECO:0000256" key="12">
    <source>
        <dbReference type="SAM" id="SignalP"/>
    </source>
</evidence>
<keyword evidence="6 11" id="KW-0798">TonB box</keyword>